<evidence type="ECO:0000313" key="9">
    <source>
        <dbReference type="Proteomes" id="UP001341281"/>
    </source>
</evidence>
<organism evidence="8 9">
    <name type="scientific">Paspalum notatum var. saurae</name>
    <dbReference type="NCBI Taxonomy" id="547442"/>
    <lineage>
        <taxon>Eukaryota</taxon>
        <taxon>Viridiplantae</taxon>
        <taxon>Streptophyta</taxon>
        <taxon>Embryophyta</taxon>
        <taxon>Tracheophyta</taxon>
        <taxon>Spermatophyta</taxon>
        <taxon>Magnoliopsida</taxon>
        <taxon>Liliopsida</taxon>
        <taxon>Poales</taxon>
        <taxon>Poaceae</taxon>
        <taxon>PACMAD clade</taxon>
        <taxon>Panicoideae</taxon>
        <taxon>Andropogonodae</taxon>
        <taxon>Paspaleae</taxon>
        <taxon>Paspalinae</taxon>
        <taxon>Paspalum</taxon>
    </lineage>
</organism>
<evidence type="ECO:0000256" key="4">
    <source>
        <dbReference type="PIRSR" id="PIRSR005739-1"/>
    </source>
</evidence>
<feature type="domain" description="O-methyltransferase C-terminal" evidence="6">
    <location>
        <begin position="159"/>
        <end position="371"/>
    </location>
</feature>
<accession>A0AAQ3SFL4</accession>
<dbReference type="InterPro" id="IPR036388">
    <property type="entry name" value="WH-like_DNA-bd_sf"/>
</dbReference>
<dbReference type="InterPro" id="IPR012967">
    <property type="entry name" value="COMT_dimerisation"/>
</dbReference>
<dbReference type="SUPFAM" id="SSF53335">
    <property type="entry name" value="S-adenosyl-L-methionine-dependent methyltransferases"/>
    <property type="match status" value="1"/>
</dbReference>
<feature type="region of interest" description="Disordered" evidence="5">
    <location>
        <begin position="1"/>
        <end position="23"/>
    </location>
</feature>
<dbReference type="FunFam" id="3.40.50.150:FF:000206">
    <property type="entry name" value="O-methyltransferase ZRP4"/>
    <property type="match status" value="1"/>
</dbReference>
<protein>
    <submittedName>
        <fullName evidence="8">Uncharacterized protein</fullName>
    </submittedName>
</protein>
<keyword evidence="9" id="KW-1185">Reference proteome</keyword>
<evidence type="ECO:0000256" key="2">
    <source>
        <dbReference type="ARBA" id="ARBA00022679"/>
    </source>
</evidence>
<evidence type="ECO:0000313" key="8">
    <source>
        <dbReference type="EMBL" id="WVZ50731.1"/>
    </source>
</evidence>
<dbReference type="Gene3D" id="1.10.10.10">
    <property type="entry name" value="Winged helix-like DNA-binding domain superfamily/Winged helix DNA-binding domain"/>
    <property type="match status" value="1"/>
</dbReference>
<reference evidence="8 9" key="1">
    <citation type="submission" date="2024-02" db="EMBL/GenBank/DDBJ databases">
        <title>High-quality chromosome-scale genome assembly of Pensacola bahiagrass (Paspalum notatum Flugge var. saurae).</title>
        <authorList>
            <person name="Vega J.M."/>
            <person name="Podio M."/>
            <person name="Orjuela J."/>
            <person name="Siena L.A."/>
            <person name="Pessino S.C."/>
            <person name="Combes M.C."/>
            <person name="Mariac C."/>
            <person name="Albertini E."/>
            <person name="Pupilli F."/>
            <person name="Ortiz J.P.A."/>
            <person name="Leblanc O."/>
        </authorList>
    </citation>
    <scope>NUCLEOTIDE SEQUENCE [LARGE SCALE GENOMIC DNA]</scope>
    <source>
        <strain evidence="8">R1</strain>
        <tissue evidence="8">Leaf</tissue>
    </source>
</reference>
<dbReference type="Gene3D" id="3.40.50.150">
    <property type="entry name" value="Vaccinia Virus protein VP39"/>
    <property type="match status" value="1"/>
</dbReference>
<evidence type="ECO:0000256" key="5">
    <source>
        <dbReference type="SAM" id="MobiDB-lite"/>
    </source>
</evidence>
<dbReference type="EMBL" id="CP144745">
    <property type="protein sequence ID" value="WVZ50731.1"/>
    <property type="molecule type" value="Genomic_DNA"/>
</dbReference>
<evidence type="ECO:0000259" key="7">
    <source>
        <dbReference type="Pfam" id="PF08100"/>
    </source>
</evidence>
<evidence type="ECO:0000259" key="6">
    <source>
        <dbReference type="Pfam" id="PF00891"/>
    </source>
</evidence>
<dbReference type="Proteomes" id="UP001341281">
    <property type="component" value="Chromosome 01"/>
</dbReference>
<feature type="active site" description="Proton acceptor" evidence="4">
    <location>
        <position position="292"/>
    </location>
</feature>
<dbReference type="PROSITE" id="PS51683">
    <property type="entry name" value="SAM_OMT_II"/>
    <property type="match status" value="1"/>
</dbReference>
<dbReference type="PIRSF" id="PIRSF005739">
    <property type="entry name" value="O-mtase"/>
    <property type="match status" value="1"/>
</dbReference>
<evidence type="ECO:0000256" key="3">
    <source>
        <dbReference type="ARBA" id="ARBA00022691"/>
    </source>
</evidence>
<dbReference type="SUPFAM" id="SSF46785">
    <property type="entry name" value="Winged helix' DNA-binding domain"/>
    <property type="match status" value="1"/>
</dbReference>
<dbReference type="InterPro" id="IPR001077">
    <property type="entry name" value="COMT_C"/>
</dbReference>
<dbReference type="PANTHER" id="PTHR11746">
    <property type="entry name" value="O-METHYLTRANSFERASE"/>
    <property type="match status" value="1"/>
</dbReference>
<dbReference type="GO" id="GO:0032259">
    <property type="term" value="P:methylation"/>
    <property type="evidence" value="ECO:0007669"/>
    <property type="project" value="UniProtKB-KW"/>
</dbReference>
<dbReference type="InterPro" id="IPR016461">
    <property type="entry name" value="COMT-like"/>
</dbReference>
<dbReference type="GO" id="GO:0046983">
    <property type="term" value="F:protein dimerization activity"/>
    <property type="evidence" value="ECO:0007669"/>
    <property type="project" value="InterPro"/>
</dbReference>
<dbReference type="Pfam" id="PF08100">
    <property type="entry name" value="Dimerisation"/>
    <property type="match status" value="1"/>
</dbReference>
<dbReference type="InterPro" id="IPR036390">
    <property type="entry name" value="WH_DNA-bd_sf"/>
</dbReference>
<proteinExistence type="predicted"/>
<keyword evidence="1" id="KW-0489">Methyltransferase</keyword>
<feature type="domain" description="O-methyltransferase dimerisation" evidence="7">
    <location>
        <begin position="36"/>
        <end position="131"/>
    </location>
</feature>
<keyword evidence="3" id="KW-0949">S-adenosyl-L-methionine</keyword>
<gene>
    <name evidence="8" type="ORF">U9M48_001958</name>
</gene>
<dbReference type="GO" id="GO:0008171">
    <property type="term" value="F:O-methyltransferase activity"/>
    <property type="evidence" value="ECO:0007669"/>
    <property type="project" value="InterPro"/>
</dbReference>
<sequence>MAHQGAATAAGEHHETSMHTTDSEPEELLRAYLQLWSHAGGFLKSMALKCAMDLRIPDMIQRRGGAATLDDLLAASDLPPSSLPYLHRLMRALTALRIFALHQDDDGQDPAAGASAGAAYQLTAASRLLLTGGDASYFSMVPAIYPLFGHGLSNSMLALCDWMKHDHAATTSLYEVALGKGVWESMEANAAHRARFHDSMEADSRLVMHAVLSHSPAVFHGLTSLVDVGGGRGTAAAAVVRAFPHIKCTVMDLPQVVADASAAGTGGLCFVAGDMFDHIPTADALLLKRILHDWDDAKCIRIMQQCKETISRNEQGRGKVIIIDTVIGYSPNDDMICMEAQVLCDLAMMVASNGAEREEHEWRRIFLEAGFCDYKITHIHGALPSIIEVYPGPVES</sequence>
<dbReference type="Pfam" id="PF00891">
    <property type="entry name" value="Methyltransf_2"/>
    <property type="match status" value="1"/>
</dbReference>
<keyword evidence="2" id="KW-0808">Transferase</keyword>
<dbReference type="InterPro" id="IPR029063">
    <property type="entry name" value="SAM-dependent_MTases_sf"/>
</dbReference>
<dbReference type="AlphaFoldDB" id="A0AAQ3SFL4"/>
<evidence type="ECO:0000256" key="1">
    <source>
        <dbReference type="ARBA" id="ARBA00022603"/>
    </source>
</evidence>
<name>A0AAQ3SFL4_PASNO</name>